<evidence type="ECO:0000256" key="5">
    <source>
        <dbReference type="ARBA" id="ARBA00023212"/>
    </source>
</evidence>
<evidence type="ECO:0000256" key="6">
    <source>
        <dbReference type="ARBA" id="ARBA00049360"/>
    </source>
</evidence>
<dbReference type="PROSITE" id="PS01132">
    <property type="entry name" value="ACTINS_ACT_LIKE"/>
    <property type="match status" value="1"/>
</dbReference>
<dbReference type="Pfam" id="PF00022">
    <property type="entry name" value="Actin"/>
    <property type="match status" value="1"/>
</dbReference>
<dbReference type="InterPro" id="IPR043129">
    <property type="entry name" value="ATPase_NBD"/>
</dbReference>
<dbReference type="Gene3D" id="3.90.640.10">
    <property type="entry name" value="Actin, Chain A, domain 4"/>
    <property type="match status" value="1"/>
</dbReference>
<dbReference type="Gene3D" id="3.30.420.40">
    <property type="match status" value="2"/>
</dbReference>
<evidence type="ECO:0000256" key="2">
    <source>
        <dbReference type="ARBA" id="ARBA00022490"/>
    </source>
</evidence>
<dbReference type="EMBL" id="MPUH01001230">
    <property type="protein sequence ID" value="OMJ69180.1"/>
    <property type="molecule type" value="Genomic_DNA"/>
</dbReference>
<dbReference type="SMART" id="SM00268">
    <property type="entry name" value="ACTIN"/>
    <property type="match status" value="1"/>
</dbReference>
<dbReference type="GO" id="GO:0005856">
    <property type="term" value="C:cytoskeleton"/>
    <property type="evidence" value="ECO:0007669"/>
    <property type="project" value="UniProtKB-SubCell"/>
</dbReference>
<evidence type="ECO:0000313" key="8">
    <source>
        <dbReference type="EMBL" id="OMJ69180.1"/>
    </source>
</evidence>
<comment type="caution">
    <text evidence="8">The sequence shown here is derived from an EMBL/GenBank/DDBJ whole genome shotgun (WGS) entry which is preliminary data.</text>
</comment>
<comment type="similarity">
    <text evidence="7">Belongs to the actin family.</text>
</comment>
<evidence type="ECO:0000256" key="7">
    <source>
        <dbReference type="RuleBase" id="RU000487"/>
    </source>
</evidence>
<dbReference type="AlphaFoldDB" id="A0A1R2AXR7"/>
<dbReference type="GO" id="GO:0005524">
    <property type="term" value="F:ATP binding"/>
    <property type="evidence" value="ECO:0007669"/>
    <property type="project" value="UniProtKB-KW"/>
</dbReference>
<accession>A0A1R2AXR7</accession>
<proteinExistence type="inferred from homology"/>
<evidence type="ECO:0000313" key="9">
    <source>
        <dbReference type="Proteomes" id="UP000187209"/>
    </source>
</evidence>
<keyword evidence="5" id="KW-0206">Cytoskeleton</keyword>
<name>A0A1R2AXR7_9CILI</name>
<dbReference type="PRINTS" id="PR00190">
    <property type="entry name" value="ACTIN"/>
</dbReference>
<dbReference type="FunFam" id="3.90.640.10:FF:000007">
    <property type="entry name" value="Actin like 7B"/>
    <property type="match status" value="1"/>
</dbReference>
<keyword evidence="4" id="KW-0067">ATP-binding</keyword>
<dbReference type="OrthoDB" id="5132116at2759"/>
<dbReference type="FunFam" id="3.30.420.40:FF:000148">
    <property type="entry name" value="Actin, alpha skeletal muscle"/>
    <property type="match status" value="1"/>
</dbReference>
<reference evidence="8 9" key="1">
    <citation type="submission" date="2016-11" db="EMBL/GenBank/DDBJ databases">
        <title>The macronuclear genome of Stentor coeruleus: a giant cell with tiny introns.</title>
        <authorList>
            <person name="Slabodnick M."/>
            <person name="Ruby J.G."/>
            <person name="Reiff S.B."/>
            <person name="Swart E.C."/>
            <person name="Gosai S."/>
            <person name="Prabakaran S."/>
            <person name="Witkowska E."/>
            <person name="Larue G.E."/>
            <person name="Fisher S."/>
            <person name="Freeman R.M."/>
            <person name="Gunawardena J."/>
            <person name="Chu W."/>
            <person name="Stover N.A."/>
            <person name="Gregory B.D."/>
            <person name="Nowacki M."/>
            <person name="Derisi J."/>
            <person name="Roy S.W."/>
            <person name="Marshall W.F."/>
            <person name="Sood P."/>
        </authorList>
    </citation>
    <scope>NUCLEOTIDE SEQUENCE [LARGE SCALE GENOMIC DNA]</scope>
    <source>
        <strain evidence="8">WM001</strain>
    </source>
</reference>
<dbReference type="SUPFAM" id="SSF53067">
    <property type="entry name" value="Actin-like ATPase domain"/>
    <property type="match status" value="2"/>
</dbReference>
<comment type="subcellular location">
    <subcellularLocation>
        <location evidence="1">Cytoplasm</location>
        <location evidence="1">Cytoskeleton</location>
    </subcellularLocation>
</comment>
<sequence length="382" mass="43428">MEDPLICDNGTGFIKVGRATSNFPEFSVPSIIGKPHPNFAELIDRTIDMNAEYIGEEIESKRAALQLLRPMDEGIVKDWDAMEKVWAYTFNKFKGDRSKTCVMMTEAPMNPLKNREKMAEIMYEKFGFIGLDVQIQATLSLYAMGYVTGLVIDSGDGVTHCIPVAEGRVNTHSIQRINIAGRHLTEYLIKLLLLRGYNFHTSADFEIVREIKERMCYVSADILEERTLAKDTTVLEQDYQLPDGSWIKVGPERFECGEVLFSPYLLGKDCDGLSEIIFKSIMNSPMDVRASLFRGMLLSGGTTMLPGISTRIQRDLRRMHKELRGGSSSSKIVIKVEDPPYRKHLVYIGATTLTRIYKASPESWTYKFNWDEEGPRILHKNR</sequence>
<evidence type="ECO:0008006" key="10">
    <source>
        <dbReference type="Google" id="ProtNLM"/>
    </source>
</evidence>
<keyword evidence="9" id="KW-1185">Reference proteome</keyword>
<keyword evidence="3" id="KW-0547">Nucleotide-binding</keyword>
<organism evidence="8 9">
    <name type="scientific">Stentor coeruleus</name>
    <dbReference type="NCBI Taxonomy" id="5963"/>
    <lineage>
        <taxon>Eukaryota</taxon>
        <taxon>Sar</taxon>
        <taxon>Alveolata</taxon>
        <taxon>Ciliophora</taxon>
        <taxon>Postciliodesmatophora</taxon>
        <taxon>Heterotrichea</taxon>
        <taxon>Heterotrichida</taxon>
        <taxon>Stentoridae</taxon>
        <taxon>Stentor</taxon>
    </lineage>
</organism>
<dbReference type="InterPro" id="IPR004000">
    <property type="entry name" value="Actin"/>
</dbReference>
<protein>
    <recommendedName>
        <fullName evidence="10">Actin-related protein 2</fullName>
    </recommendedName>
</protein>
<evidence type="ECO:0000256" key="3">
    <source>
        <dbReference type="ARBA" id="ARBA00022741"/>
    </source>
</evidence>
<gene>
    <name evidence="8" type="ORF">SteCoe_33158</name>
</gene>
<keyword evidence="2" id="KW-0963">Cytoplasm</keyword>
<dbReference type="PANTHER" id="PTHR11937">
    <property type="entry name" value="ACTIN"/>
    <property type="match status" value="1"/>
</dbReference>
<dbReference type="InterPro" id="IPR020902">
    <property type="entry name" value="Actin/actin-like_CS"/>
</dbReference>
<dbReference type="Proteomes" id="UP000187209">
    <property type="component" value="Unassembled WGS sequence"/>
</dbReference>
<evidence type="ECO:0000256" key="4">
    <source>
        <dbReference type="ARBA" id="ARBA00022840"/>
    </source>
</evidence>
<comment type="catalytic activity">
    <reaction evidence="6">
        <text>ATP + H2O = ADP + phosphate + H(+)</text>
        <dbReference type="Rhea" id="RHEA:13065"/>
        <dbReference type="ChEBI" id="CHEBI:15377"/>
        <dbReference type="ChEBI" id="CHEBI:15378"/>
        <dbReference type="ChEBI" id="CHEBI:30616"/>
        <dbReference type="ChEBI" id="CHEBI:43474"/>
        <dbReference type="ChEBI" id="CHEBI:456216"/>
    </reaction>
</comment>
<evidence type="ECO:0000256" key="1">
    <source>
        <dbReference type="ARBA" id="ARBA00004245"/>
    </source>
</evidence>